<dbReference type="Pfam" id="PF01381">
    <property type="entry name" value="HTH_3"/>
    <property type="match status" value="1"/>
</dbReference>
<gene>
    <name evidence="2" type="ORF">H9L22_10540</name>
</gene>
<dbReference type="Proteomes" id="UP000516117">
    <property type="component" value="Chromosome"/>
</dbReference>
<keyword evidence="3" id="KW-1185">Reference proteome</keyword>
<protein>
    <submittedName>
        <fullName evidence="2">Helix-turn-helix transcriptional regulator</fullName>
    </submittedName>
</protein>
<dbReference type="RefSeq" id="WP_187719879.1">
    <property type="nucleotide sequence ID" value="NZ_BAABBL010000008.1"/>
</dbReference>
<feature type="domain" description="HTH cro/C1-type" evidence="1">
    <location>
        <begin position="14"/>
        <end position="68"/>
    </location>
</feature>
<dbReference type="InterPro" id="IPR010982">
    <property type="entry name" value="Lambda_DNA-bd_dom_sf"/>
</dbReference>
<dbReference type="Gene3D" id="1.10.260.40">
    <property type="entry name" value="lambda repressor-like DNA-binding domains"/>
    <property type="match status" value="1"/>
</dbReference>
<dbReference type="CDD" id="cd00093">
    <property type="entry name" value="HTH_XRE"/>
    <property type="match status" value="1"/>
</dbReference>
<dbReference type="EMBL" id="CP060789">
    <property type="protein sequence ID" value="QNP54741.1"/>
    <property type="molecule type" value="Genomic_DNA"/>
</dbReference>
<dbReference type="InterPro" id="IPR001387">
    <property type="entry name" value="Cro/C1-type_HTH"/>
</dbReference>
<dbReference type="PROSITE" id="PS50943">
    <property type="entry name" value="HTH_CROC1"/>
    <property type="match status" value="1"/>
</dbReference>
<dbReference type="SMART" id="SM00530">
    <property type="entry name" value="HTH_XRE"/>
    <property type="match status" value="1"/>
</dbReference>
<reference evidence="2 3" key="1">
    <citation type="submission" date="2020-08" db="EMBL/GenBank/DDBJ databases">
        <title>Genome sequence of Tessaracoccus defluvii JCM 17540T.</title>
        <authorList>
            <person name="Hyun D.-W."/>
            <person name="Bae J.-W."/>
        </authorList>
    </citation>
    <scope>NUCLEOTIDE SEQUENCE [LARGE SCALE GENOMIC DNA]</scope>
    <source>
        <strain evidence="2 3">JCM 17540</strain>
    </source>
</reference>
<evidence type="ECO:0000259" key="1">
    <source>
        <dbReference type="PROSITE" id="PS50943"/>
    </source>
</evidence>
<name>A0A7H0H2H5_9ACTN</name>
<organism evidence="2 3">
    <name type="scientific">Tessaracoccus defluvii</name>
    <dbReference type="NCBI Taxonomy" id="1285901"/>
    <lineage>
        <taxon>Bacteria</taxon>
        <taxon>Bacillati</taxon>
        <taxon>Actinomycetota</taxon>
        <taxon>Actinomycetes</taxon>
        <taxon>Propionibacteriales</taxon>
        <taxon>Propionibacteriaceae</taxon>
        <taxon>Tessaracoccus</taxon>
    </lineage>
</organism>
<evidence type="ECO:0000313" key="2">
    <source>
        <dbReference type="EMBL" id="QNP54741.1"/>
    </source>
</evidence>
<dbReference type="KEGG" id="tdf:H9L22_10540"/>
<evidence type="ECO:0000313" key="3">
    <source>
        <dbReference type="Proteomes" id="UP000516117"/>
    </source>
</evidence>
<sequence length="114" mass="12022">MIQELVMEDMTATIRGALAAAGLSQRALADQTGISQPTLNRILTGARAAKMTEILLIADAAGCTVAQLTGSAVADRVQCAARATNGADMDSMRQRLLHFMELDAYLDDQAIAAQ</sequence>
<proteinExistence type="predicted"/>
<dbReference type="SUPFAM" id="SSF47413">
    <property type="entry name" value="lambda repressor-like DNA-binding domains"/>
    <property type="match status" value="1"/>
</dbReference>
<accession>A0A7H0H2H5</accession>
<dbReference type="AlphaFoldDB" id="A0A7H0H2H5"/>
<dbReference type="GO" id="GO:0003677">
    <property type="term" value="F:DNA binding"/>
    <property type="evidence" value="ECO:0007669"/>
    <property type="project" value="InterPro"/>
</dbReference>